<keyword evidence="2" id="KW-1133">Transmembrane helix</keyword>
<feature type="transmembrane region" description="Helical" evidence="2">
    <location>
        <begin position="6"/>
        <end position="28"/>
    </location>
</feature>
<evidence type="ECO:0000256" key="1">
    <source>
        <dbReference type="SAM" id="MobiDB-lite"/>
    </source>
</evidence>
<keyword evidence="2" id="KW-0472">Membrane</keyword>
<dbReference type="RefSeq" id="XP_031420889.1">
    <property type="nucleotide sequence ID" value="XM_031565029.2"/>
</dbReference>
<reference evidence="4" key="1">
    <citation type="submission" date="2025-08" db="UniProtKB">
        <authorList>
            <consortium name="RefSeq"/>
        </authorList>
    </citation>
    <scope>IDENTIFICATION</scope>
</reference>
<keyword evidence="2 4" id="KW-0812">Transmembrane</keyword>
<gene>
    <name evidence="4" type="primary">si:dkey-283b1.6</name>
</gene>
<evidence type="ECO:0000256" key="2">
    <source>
        <dbReference type="SAM" id="Phobius"/>
    </source>
</evidence>
<feature type="compositionally biased region" description="Basic and acidic residues" evidence="1">
    <location>
        <begin position="61"/>
        <end position="74"/>
    </location>
</feature>
<dbReference type="GeneID" id="116220030"/>
<proteinExistence type="predicted"/>
<protein>
    <submittedName>
        <fullName evidence="4">Transmembrane protein 92</fullName>
    </submittedName>
</protein>
<evidence type="ECO:0000313" key="3">
    <source>
        <dbReference type="Proteomes" id="UP000515152"/>
    </source>
</evidence>
<sequence>MDLSFPILEIFVPLICLSVVVLCCNTSCRAIQRAREERRAQNAREADRPSIFIIPFPPSRPSDDDLYRPPRYSETRSYSPPPPPYDEVEMKPEFFMSPDAPPPPYAPPFPRPSSPSVTGS</sequence>
<feature type="compositionally biased region" description="Basic and acidic residues" evidence="1">
    <location>
        <begin position="34"/>
        <end position="48"/>
    </location>
</feature>
<accession>A0A6P8F751</accession>
<dbReference type="Proteomes" id="UP000515152">
    <property type="component" value="Chromosome 1"/>
</dbReference>
<name>A0A6P8F751_CLUHA</name>
<dbReference type="AlphaFoldDB" id="A0A6P8F751"/>
<feature type="region of interest" description="Disordered" evidence="1">
    <location>
        <begin position="34"/>
        <end position="120"/>
    </location>
</feature>
<organism evidence="3 4">
    <name type="scientific">Clupea harengus</name>
    <name type="common">Atlantic herring</name>
    <dbReference type="NCBI Taxonomy" id="7950"/>
    <lineage>
        <taxon>Eukaryota</taxon>
        <taxon>Metazoa</taxon>
        <taxon>Chordata</taxon>
        <taxon>Craniata</taxon>
        <taxon>Vertebrata</taxon>
        <taxon>Euteleostomi</taxon>
        <taxon>Actinopterygii</taxon>
        <taxon>Neopterygii</taxon>
        <taxon>Teleostei</taxon>
        <taxon>Clupei</taxon>
        <taxon>Clupeiformes</taxon>
        <taxon>Clupeoidei</taxon>
        <taxon>Clupeidae</taxon>
        <taxon>Clupea</taxon>
    </lineage>
</organism>
<evidence type="ECO:0000313" key="4">
    <source>
        <dbReference type="RefSeq" id="XP_031420889.1"/>
    </source>
</evidence>
<feature type="compositionally biased region" description="Pro residues" evidence="1">
    <location>
        <begin position="99"/>
        <end position="113"/>
    </location>
</feature>
<dbReference type="KEGG" id="char:116220030"/>
<keyword evidence="3" id="KW-1185">Reference proteome</keyword>